<gene>
    <name evidence="2" type="ORF">P3W85_42970</name>
</gene>
<dbReference type="PANTHER" id="PTHR30386">
    <property type="entry name" value="MEMBRANE FUSION SUBUNIT OF EMRAB-TOLC MULTIDRUG EFFLUX PUMP"/>
    <property type="match status" value="1"/>
</dbReference>
<dbReference type="Gene3D" id="2.40.50.100">
    <property type="match status" value="1"/>
</dbReference>
<keyword evidence="3" id="KW-1185">Reference proteome</keyword>
<sequence length="344" mass="38400">MMKIRFDSSKERSPTQEQGLKVLYAPGKRVAFRLRWYLILFLVASPFVWFFAKLIYGAWVIEAPAQLILPVVEIRARDAARVEHLAVKDGDTVKAGQLLLQMDNPEWRQRLGQLQALTAGAERSVAPAGSGLRNVLVRQLDRAREKLATVQRLRQDGAATQGEALAAASERDQRESELLAFDQREESLRLQPPATRDNAMQKAEEVWLNGRLQALRLQAQENAVVSDVVVNEGENVGSGTVLMRLQRTADPMVLIFLDPVDAAYAKPGQPLKLQLPDGHWLPAKVVNAADRVRRLPEDLRMPFAGAQNALLVSAAVDGEVPPGWLVNQLPLKARFPHDLSRLWR</sequence>
<evidence type="ECO:0000313" key="3">
    <source>
        <dbReference type="Proteomes" id="UP001216674"/>
    </source>
</evidence>
<organism evidence="2 3">
    <name type="scientific">Cupriavidus basilensis</name>
    <dbReference type="NCBI Taxonomy" id="68895"/>
    <lineage>
        <taxon>Bacteria</taxon>
        <taxon>Pseudomonadati</taxon>
        <taxon>Pseudomonadota</taxon>
        <taxon>Betaproteobacteria</taxon>
        <taxon>Burkholderiales</taxon>
        <taxon>Burkholderiaceae</taxon>
        <taxon>Cupriavidus</taxon>
    </lineage>
</organism>
<dbReference type="Proteomes" id="UP001216674">
    <property type="component" value="Unassembled WGS sequence"/>
</dbReference>
<accession>A0ABT6B440</accession>
<dbReference type="Gene3D" id="1.10.287.470">
    <property type="entry name" value="Helix hairpin bin"/>
    <property type="match status" value="1"/>
</dbReference>
<reference evidence="2 3" key="1">
    <citation type="submission" date="2023-03" db="EMBL/GenBank/DDBJ databases">
        <title>Draft assemblies of triclosan tolerant bacteria isolated from returned activated sludge.</title>
        <authorList>
            <person name="Van Hamelsveld S."/>
        </authorList>
    </citation>
    <scope>NUCLEOTIDE SEQUENCE [LARGE SCALE GENOMIC DNA]</scope>
    <source>
        <strain evidence="2 3">GW210010_S58</strain>
    </source>
</reference>
<keyword evidence="1" id="KW-1133">Transmembrane helix</keyword>
<name>A0ABT6B440_9BURK</name>
<keyword evidence="1" id="KW-0472">Membrane</keyword>
<dbReference type="SUPFAM" id="SSF111369">
    <property type="entry name" value="HlyD-like secretion proteins"/>
    <property type="match status" value="1"/>
</dbReference>
<evidence type="ECO:0000313" key="2">
    <source>
        <dbReference type="EMBL" id="MDF3839655.1"/>
    </source>
</evidence>
<dbReference type="EMBL" id="JARJLM010000695">
    <property type="protein sequence ID" value="MDF3839655.1"/>
    <property type="molecule type" value="Genomic_DNA"/>
</dbReference>
<proteinExistence type="predicted"/>
<dbReference type="RefSeq" id="WP_276269300.1">
    <property type="nucleotide sequence ID" value="NZ_JARJLM010000695.1"/>
</dbReference>
<comment type="caution">
    <text evidence="2">The sequence shown here is derived from an EMBL/GenBank/DDBJ whole genome shotgun (WGS) entry which is preliminary data.</text>
</comment>
<feature type="transmembrane region" description="Helical" evidence="1">
    <location>
        <begin position="36"/>
        <end position="59"/>
    </location>
</feature>
<protein>
    <submittedName>
        <fullName evidence="2">Biotin/lipoyl-binding protein</fullName>
    </submittedName>
</protein>
<keyword evidence="1" id="KW-0812">Transmembrane</keyword>
<dbReference type="InterPro" id="IPR050739">
    <property type="entry name" value="MFP"/>
</dbReference>
<dbReference type="PANTHER" id="PTHR30386:SF28">
    <property type="entry name" value="EXPORTED PROTEIN"/>
    <property type="match status" value="1"/>
</dbReference>
<evidence type="ECO:0000256" key="1">
    <source>
        <dbReference type="SAM" id="Phobius"/>
    </source>
</evidence>